<evidence type="ECO:0000256" key="1">
    <source>
        <dbReference type="ARBA" id="ARBA00001420"/>
    </source>
</evidence>
<dbReference type="Gene3D" id="2.40.40.10">
    <property type="entry name" value="RlpA-like domain"/>
    <property type="match status" value="1"/>
</dbReference>
<dbReference type="CDD" id="cd14485">
    <property type="entry name" value="mltA_like_LT_A"/>
    <property type="match status" value="1"/>
</dbReference>
<evidence type="ECO:0000256" key="3">
    <source>
        <dbReference type="ARBA" id="ARBA00023239"/>
    </source>
</evidence>
<dbReference type="InterPro" id="IPR026044">
    <property type="entry name" value="MltA"/>
</dbReference>
<reference evidence="7 8" key="1">
    <citation type="submission" date="2023-12" db="EMBL/GenBank/DDBJ databases">
        <title>the genome sequence of Hyalangium sp. s54d21.</title>
        <authorList>
            <person name="Zhang X."/>
        </authorList>
    </citation>
    <scope>NUCLEOTIDE SEQUENCE [LARGE SCALE GENOMIC DNA]</scope>
    <source>
        <strain evidence="8">s54d21</strain>
    </source>
</reference>
<keyword evidence="8" id="KW-1185">Reference proteome</keyword>
<dbReference type="EMBL" id="JAXIVS010000007">
    <property type="protein sequence ID" value="MDY7229168.1"/>
    <property type="molecule type" value="Genomic_DNA"/>
</dbReference>
<evidence type="ECO:0000256" key="5">
    <source>
        <dbReference type="ARBA" id="ARBA00030918"/>
    </source>
</evidence>
<keyword evidence="3" id="KW-0456">Lyase</keyword>
<dbReference type="PIRSF" id="PIRSF019422">
    <property type="entry name" value="MltA"/>
    <property type="match status" value="1"/>
</dbReference>
<organism evidence="7 8">
    <name type="scientific">Hyalangium rubrum</name>
    <dbReference type="NCBI Taxonomy" id="3103134"/>
    <lineage>
        <taxon>Bacteria</taxon>
        <taxon>Pseudomonadati</taxon>
        <taxon>Myxococcota</taxon>
        <taxon>Myxococcia</taxon>
        <taxon>Myxococcales</taxon>
        <taxon>Cystobacterineae</taxon>
        <taxon>Archangiaceae</taxon>
        <taxon>Hyalangium</taxon>
    </lineage>
</organism>
<feature type="domain" description="Lytic transglycosylase MltA" evidence="6">
    <location>
        <begin position="136"/>
        <end position="293"/>
    </location>
</feature>
<dbReference type="Proteomes" id="UP001291309">
    <property type="component" value="Unassembled WGS sequence"/>
</dbReference>
<dbReference type="PANTHER" id="PTHR30124:SF0">
    <property type="entry name" value="MEMBRANE-BOUND LYTIC MUREIN TRANSGLYCOSYLASE A"/>
    <property type="match status" value="1"/>
</dbReference>
<dbReference type="Gene3D" id="2.40.240.50">
    <property type="entry name" value="Barwin-like endoglucanases"/>
    <property type="match status" value="1"/>
</dbReference>
<dbReference type="InterPro" id="IPR010611">
    <property type="entry name" value="3D_dom"/>
</dbReference>
<dbReference type="PANTHER" id="PTHR30124">
    <property type="entry name" value="MEMBRANE-BOUND LYTIC MUREIN TRANSGLYCOSYLASE A"/>
    <property type="match status" value="1"/>
</dbReference>
<accession>A0ABU5H8I8</accession>
<gene>
    <name evidence="7" type="ORF">SYV04_22335</name>
</gene>
<evidence type="ECO:0000313" key="7">
    <source>
        <dbReference type="EMBL" id="MDY7229168.1"/>
    </source>
</evidence>
<dbReference type="InterPro" id="IPR036908">
    <property type="entry name" value="RlpA-like_sf"/>
</dbReference>
<dbReference type="CDD" id="cd14668">
    <property type="entry name" value="mlta_B"/>
    <property type="match status" value="1"/>
</dbReference>
<dbReference type="InterPro" id="IPR005300">
    <property type="entry name" value="MltA_B"/>
</dbReference>
<evidence type="ECO:0000313" key="8">
    <source>
        <dbReference type="Proteomes" id="UP001291309"/>
    </source>
</evidence>
<evidence type="ECO:0000256" key="2">
    <source>
        <dbReference type="ARBA" id="ARBA00012587"/>
    </source>
</evidence>
<dbReference type="Pfam" id="PF06725">
    <property type="entry name" value="3D"/>
    <property type="match status" value="1"/>
</dbReference>
<dbReference type="SMART" id="SM00925">
    <property type="entry name" value="MltA"/>
    <property type="match status" value="1"/>
</dbReference>
<proteinExistence type="predicted"/>
<sequence>MSMRSTRVLLVAAWVLLVAGCPRPTRAPVTRAEDALVEVSQPLELRDDGTPAALRIAIAESLVWLKTRPVEERLVFGKREVPATELRAALERLHARITDDLSPQALTARVLEEFEPLESAGGDDGQVLFTGYYEPTIEASLTRTEEYAVPILGPPGDLIEVPLEPFAERFKAERVFGRLEGRRVVPYWNRAEIRGGKLDSRKLELAWAKDPVALFFVEVQGSGTLRLPDGSERRIGYAASNGRPYRSIGSLLIQEGVIPREAMSMQALRAWLAENPSQCHRVLDFNESYVFFRFLESASVGSLGRPVTPGRSIATDARMFPKGALAFIHTERPVVRADGVVEWKPLSRFVLNQDTGGAIRGAGRVDVFWGRGPEAELSAGMMKQKGRLLFLVPRLGRSAP</sequence>
<dbReference type="PROSITE" id="PS51257">
    <property type="entry name" value="PROKAR_LIPOPROTEIN"/>
    <property type="match status" value="1"/>
</dbReference>
<dbReference type="RefSeq" id="WP_321547888.1">
    <property type="nucleotide sequence ID" value="NZ_JAXIVS010000007.1"/>
</dbReference>
<comment type="catalytic activity">
    <reaction evidence="1">
        <text>Exolytic cleavage of the (1-&gt;4)-beta-glycosidic linkage between N-acetylmuramic acid (MurNAc) and N-acetylglucosamine (GlcNAc) residues in peptidoglycan, from either the reducing or the non-reducing ends of the peptidoglycan chains, with concomitant formation of a 1,6-anhydrobond in the MurNAc residue.</text>
        <dbReference type="EC" id="4.2.2.n1"/>
    </reaction>
</comment>
<evidence type="ECO:0000259" key="6">
    <source>
        <dbReference type="SMART" id="SM00925"/>
    </source>
</evidence>
<comment type="caution">
    <text evidence="7">The sequence shown here is derived from an EMBL/GenBank/DDBJ whole genome shotgun (WGS) entry which is preliminary data.</text>
</comment>
<evidence type="ECO:0000256" key="4">
    <source>
        <dbReference type="ARBA" id="ARBA00023316"/>
    </source>
</evidence>
<dbReference type="SUPFAM" id="SSF50685">
    <property type="entry name" value="Barwin-like endoglucanases"/>
    <property type="match status" value="1"/>
</dbReference>
<keyword evidence="4" id="KW-0961">Cell wall biogenesis/degradation</keyword>
<name>A0ABU5H8I8_9BACT</name>
<protein>
    <recommendedName>
        <fullName evidence="2">peptidoglycan lytic exotransglycosylase</fullName>
        <ecNumber evidence="2">4.2.2.n1</ecNumber>
    </recommendedName>
    <alternativeName>
        <fullName evidence="5">Murein hydrolase A</fullName>
    </alternativeName>
</protein>
<dbReference type="Pfam" id="PF03562">
    <property type="entry name" value="MltA"/>
    <property type="match status" value="1"/>
</dbReference>
<dbReference type="EC" id="4.2.2.n1" evidence="2"/>